<dbReference type="Proteomes" id="UP000288246">
    <property type="component" value="Unassembled WGS sequence"/>
</dbReference>
<evidence type="ECO:0000313" key="4">
    <source>
        <dbReference type="EMBL" id="GCD19096.1"/>
    </source>
</evidence>
<feature type="domain" description="Thioredoxin-like fold" evidence="3">
    <location>
        <begin position="116"/>
        <end position="297"/>
    </location>
</feature>
<keyword evidence="2" id="KW-0812">Transmembrane</keyword>
<gene>
    <name evidence="4" type="ORF">CTKZ_06580</name>
</gene>
<dbReference type="Gene3D" id="3.40.30.10">
    <property type="entry name" value="Glutaredoxin"/>
    <property type="match status" value="1"/>
</dbReference>
<comment type="caution">
    <text evidence="4">The sequence shown here is derived from an EMBL/GenBank/DDBJ whole genome shotgun (WGS) entry which is preliminary data.</text>
</comment>
<dbReference type="AlphaFoldDB" id="A0A401UWP0"/>
<dbReference type="InterPro" id="IPR012336">
    <property type="entry name" value="Thioredoxin-like_fold"/>
</dbReference>
<keyword evidence="2" id="KW-1133">Transmembrane helix</keyword>
<sequence length="307" mass="32486">MPTNEPRPTKAVRRDEARAKAAQMRAEQERKAKRNRMLAIGGLVLAVLALGAVVFFIVNQSKERAEAYGSVAFGGGGDDVVAPALADVEAPAPANDEGGIPVSPAGVGEQGDDDTVLSIYFDFMCPVCGQFEQTNGEDVKALTETDGVTVAFHPLAFLDHFSQGTFYSTRAANAYAVVADESPEHLVDFMSALYAEDTQPAEGSSGLSDAELAEIAQGVGVPEDVTGKFTSTVTGTYEVEADGETTTKDGEWRTFAPWIKAAYASAQQQFPDLGTPYILIDGVKWEGNWQQPGALRAAVEQAAAAKG</sequence>
<dbReference type="RefSeq" id="WP_124341640.1">
    <property type="nucleotide sequence ID" value="NZ_BHYL01000050.1"/>
</dbReference>
<dbReference type="Pfam" id="PF13462">
    <property type="entry name" value="Thioredoxin_4"/>
    <property type="match status" value="1"/>
</dbReference>
<organism evidence="4 5">
    <name type="scientific">Cellulomonas algicola</name>
    <dbReference type="NCBI Taxonomy" id="2071633"/>
    <lineage>
        <taxon>Bacteria</taxon>
        <taxon>Bacillati</taxon>
        <taxon>Actinomycetota</taxon>
        <taxon>Actinomycetes</taxon>
        <taxon>Micrococcales</taxon>
        <taxon>Cellulomonadaceae</taxon>
        <taxon>Cellulomonas</taxon>
    </lineage>
</organism>
<protein>
    <recommendedName>
        <fullName evidence="3">Thioredoxin-like fold domain-containing protein</fullName>
    </recommendedName>
</protein>
<evidence type="ECO:0000259" key="3">
    <source>
        <dbReference type="Pfam" id="PF13462"/>
    </source>
</evidence>
<dbReference type="OrthoDB" id="117402at2"/>
<keyword evidence="2" id="KW-0472">Membrane</keyword>
<accession>A0A401UWP0</accession>
<evidence type="ECO:0000256" key="2">
    <source>
        <dbReference type="SAM" id="Phobius"/>
    </source>
</evidence>
<keyword evidence="5" id="KW-1185">Reference proteome</keyword>
<name>A0A401UWP0_9CELL</name>
<evidence type="ECO:0000313" key="5">
    <source>
        <dbReference type="Proteomes" id="UP000288246"/>
    </source>
</evidence>
<proteinExistence type="predicted"/>
<feature type="transmembrane region" description="Helical" evidence="2">
    <location>
        <begin position="37"/>
        <end position="58"/>
    </location>
</feature>
<dbReference type="SUPFAM" id="SSF52833">
    <property type="entry name" value="Thioredoxin-like"/>
    <property type="match status" value="1"/>
</dbReference>
<feature type="region of interest" description="Disordered" evidence="1">
    <location>
        <begin position="1"/>
        <end position="28"/>
    </location>
</feature>
<evidence type="ECO:0000256" key="1">
    <source>
        <dbReference type="SAM" id="MobiDB-lite"/>
    </source>
</evidence>
<reference evidence="4 5" key="1">
    <citation type="submission" date="2018-11" db="EMBL/GenBank/DDBJ databases">
        <title>Draft genome sequence of Cellulomonas takizawaensis strain TKZ-21.</title>
        <authorList>
            <person name="Yamamura H."/>
            <person name="Hayashi T."/>
            <person name="Hamada M."/>
            <person name="Serisawa Y."/>
            <person name="Matsuyama K."/>
            <person name="Nakagawa Y."/>
            <person name="Otoguro M."/>
            <person name="Yanagida F."/>
            <person name="Hayakawa M."/>
        </authorList>
    </citation>
    <scope>NUCLEOTIDE SEQUENCE [LARGE SCALE GENOMIC DNA]</scope>
    <source>
        <strain evidence="4 5">TKZ-21</strain>
    </source>
</reference>
<dbReference type="EMBL" id="BHYL01000050">
    <property type="protein sequence ID" value="GCD19096.1"/>
    <property type="molecule type" value="Genomic_DNA"/>
</dbReference>
<dbReference type="CDD" id="cd02972">
    <property type="entry name" value="DsbA_family"/>
    <property type="match status" value="1"/>
</dbReference>
<dbReference type="InterPro" id="IPR036249">
    <property type="entry name" value="Thioredoxin-like_sf"/>
</dbReference>